<keyword evidence="1" id="KW-0812">Transmembrane</keyword>
<evidence type="ECO:0000256" key="1">
    <source>
        <dbReference type="SAM" id="Phobius"/>
    </source>
</evidence>
<protein>
    <submittedName>
        <fullName evidence="2">Uncharacterized protein</fullName>
    </submittedName>
</protein>
<evidence type="ECO:0000313" key="3">
    <source>
        <dbReference type="Proteomes" id="UP000605013"/>
    </source>
</evidence>
<sequence length="62" mass="6630">MSFILKIPSKTRLILGLSLTVLGILSLFILDNYDTGFLGGFLSGILLGTGIGLVITYKQKAN</sequence>
<reference evidence="2 3" key="1">
    <citation type="submission" date="2020-12" db="EMBL/GenBank/DDBJ databases">
        <title>Olleya sediminilitoris sp. nov., isolated from a tidal flat.</title>
        <authorList>
            <person name="Park S."/>
            <person name="Yoon J.-H."/>
        </authorList>
    </citation>
    <scope>NUCLEOTIDE SEQUENCE [LARGE SCALE GENOMIC DNA]</scope>
    <source>
        <strain evidence="2 3">YSTF-M6</strain>
    </source>
</reference>
<gene>
    <name evidence="2" type="ORF">JAO71_12995</name>
</gene>
<feature type="transmembrane region" description="Helical" evidence="1">
    <location>
        <begin position="12"/>
        <end position="30"/>
    </location>
</feature>
<dbReference type="Proteomes" id="UP000605013">
    <property type="component" value="Unassembled WGS sequence"/>
</dbReference>
<proteinExistence type="predicted"/>
<keyword evidence="1" id="KW-1133">Transmembrane helix</keyword>
<keyword evidence="3" id="KW-1185">Reference proteome</keyword>
<comment type="caution">
    <text evidence="2">The sequence shown here is derived from an EMBL/GenBank/DDBJ whole genome shotgun (WGS) entry which is preliminary data.</text>
</comment>
<accession>A0ABS1WNM7</accession>
<name>A0ABS1WNM7_9FLAO</name>
<feature type="transmembrane region" description="Helical" evidence="1">
    <location>
        <begin position="36"/>
        <end position="57"/>
    </location>
</feature>
<dbReference type="RefSeq" id="WP_203001221.1">
    <property type="nucleotide sequence ID" value="NZ_JAEMEF010000013.1"/>
</dbReference>
<evidence type="ECO:0000313" key="2">
    <source>
        <dbReference type="EMBL" id="MBL7560718.1"/>
    </source>
</evidence>
<organism evidence="2 3">
    <name type="scientific">Olleya sediminilitoris</name>
    <dbReference type="NCBI Taxonomy" id="2795739"/>
    <lineage>
        <taxon>Bacteria</taxon>
        <taxon>Pseudomonadati</taxon>
        <taxon>Bacteroidota</taxon>
        <taxon>Flavobacteriia</taxon>
        <taxon>Flavobacteriales</taxon>
        <taxon>Flavobacteriaceae</taxon>
    </lineage>
</organism>
<dbReference type="EMBL" id="JAEMEF010000013">
    <property type="protein sequence ID" value="MBL7560718.1"/>
    <property type="molecule type" value="Genomic_DNA"/>
</dbReference>
<keyword evidence="1" id="KW-0472">Membrane</keyword>